<dbReference type="Gene3D" id="1.20.1740.10">
    <property type="entry name" value="Amino acid/polyamine transporter I"/>
    <property type="match status" value="1"/>
</dbReference>
<feature type="transmembrane region" description="Helical" evidence="6">
    <location>
        <begin position="41"/>
        <end position="62"/>
    </location>
</feature>
<feature type="transmembrane region" description="Helical" evidence="6">
    <location>
        <begin position="322"/>
        <end position="343"/>
    </location>
</feature>
<keyword evidence="2" id="KW-1003">Cell membrane</keyword>
<feature type="transmembrane region" description="Helical" evidence="6">
    <location>
        <begin position="228"/>
        <end position="252"/>
    </location>
</feature>
<name>A0A9J7AVC8_9PROT</name>
<dbReference type="GO" id="GO:0022857">
    <property type="term" value="F:transmembrane transporter activity"/>
    <property type="evidence" value="ECO:0007669"/>
    <property type="project" value="InterPro"/>
</dbReference>
<dbReference type="InterPro" id="IPR002293">
    <property type="entry name" value="AA/rel_permease1"/>
</dbReference>
<dbReference type="PANTHER" id="PTHR42770">
    <property type="entry name" value="AMINO ACID TRANSPORTER-RELATED"/>
    <property type="match status" value="1"/>
</dbReference>
<keyword evidence="5 6" id="KW-0472">Membrane</keyword>
<protein>
    <submittedName>
        <fullName evidence="7">Amino acid permease</fullName>
    </submittedName>
</protein>
<dbReference type="KEGG" id="naci:NUH88_05125"/>
<evidence type="ECO:0000256" key="1">
    <source>
        <dbReference type="ARBA" id="ARBA00004651"/>
    </source>
</evidence>
<dbReference type="EMBL" id="CP102480">
    <property type="protein sequence ID" value="UUX51070.1"/>
    <property type="molecule type" value="Genomic_DNA"/>
</dbReference>
<proteinExistence type="predicted"/>
<dbReference type="Proteomes" id="UP001060336">
    <property type="component" value="Chromosome"/>
</dbReference>
<feature type="transmembrane region" description="Helical" evidence="6">
    <location>
        <begin position="12"/>
        <end position="35"/>
    </location>
</feature>
<keyword evidence="8" id="KW-1185">Reference proteome</keyword>
<organism evidence="7 8">
    <name type="scientific">Nisaea acidiphila</name>
    <dbReference type="NCBI Taxonomy" id="1862145"/>
    <lineage>
        <taxon>Bacteria</taxon>
        <taxon>Pseudomonadati</taxon>
        <taxon>Pseudomonadota</taxon>
        <taxon>Alphaproteobacteria</taxon>
        <taxon>Rhodospirillales</taxon>
        <taxon>Thalassobaculaceae</taxon>
        <taxon>Nisaea</taxon>
    </lineage>
</organism>
<dbReference type="Pfam" id="PF13520">
    <property type="entry name" value="AA_permease_2"/>
    <property type="match status" value="1"/>
</dbReference>
<evidence type="ECO:0000256" key="2">
    <source>
        <dbReference type="ARBA" id="ARBA00022475"/>
    </source>
</evidence>
<evidence type="ECO:0000256" key="3">
    <source>
        <dbReference type="ARBA" id="ARBA00022692"/>
    </source>
</evidence>
<evidence type="ECO:0000313" key="8">
    <source>
        <dbReference type="Proteomes" id="UP001060336"/>
    </source>
</evidence>
<dbReference type="InterPro" id="IPR050367">
    <property type="entry name" value="APC_superfamily"/>
</dbReference>
<feature type="transmembrane region" description="Helical" evidence="6">
    <location>
        <begin position="349"/>
        <end position="366"/>
    </location>
</feature>
<feature type="transmembrane region" description="Helical" evidence="6">
    <location>
        <begin position="272"/>
        <end position="301"/>
    </location>
</feature>
<evidence type="ECO:0000256" key="4">
    <source>
        <dbReference type="ARBA" id="ARBA00022989"/>
    </source>
</evidence>
<feature type="transmembrane region" description="Helical" evidence="6">
    <location>
        <begin position="83"/>
        <end position="108"/>
    </location>
</feature>
<dbReference type="PIRSF" id="PIRSF006060">
    <property type="entry name" value="AA_transporter"/>
    <property type="match status" value="1"/>
</dbReference>
<feature type="transmembrane region" description="Helical" evidence="6">
    <location>
        <begin position="120"/>
        <end position="139"/>
    </location>
</feature>
<evidence type="ECO:0000256" key="5">
    <source>
        <dbReference type="ARBA" id="ARBA00023136"/>
    </source>
</evidence>
<dbReference type="AlphaFoldDB" id="A0A9J7AVC8"/>
<feature type="transmembrane region" description="Helical" evidence="6">
    <location>
        <begin position="188"/>
        <end position="207"/>
    </location>
</feature>
<feature type="transmembrane region" description="Helical" evidence="6">
    <location>
        <begin position="146"/>
        <end position="168"/>
    </location>
</feature>
<keyword evidence="3 6" id="KW-0812">Transmembrane</keyword>
<keyword evidence="4 6" id="KW-1133">Transmembrane helix</keyword>
<gene>
    <name evidence="7" type="ORF">NUH88_05125</name>
</gene>
<evidence type="ECO:0000256" key="6">
    <source>
        <dbReference type="SAM" id="Phobius"/>
    </source>
</evidence>
<reference evidence="7" key="1">
    <citation type="submission" date="2022-08" db="EMBL/GenBank/DDBJ databases">
        <title>Nisaea acidiphila sp. nov., isolated from a marine algal debris and emended description of the genus Nisaea Urios et al. 2008.</title>
        <authorList>
            <person name="Kwon K."/>
        </authorList>
    </citation>
    <scope>NUCLEOTIDE SEQUENCE</scope>
    <source>
        <strain evidence="7">MEBiC11861</strain>
    </source>
</reference>
<dbReference type="GO" id="GO:0005886">
    <property type="term" value="C:plasma membrane"/>
    <property type="evidence" value="ECO:0007669"/>
    <property type="project" value="UniProtKB-SubCell"/>
</dbReference>
<feature type="transmembrane region" description="Helical" evidence="6">
    <location>
        <begin position="378"/>
        <end position="396"/>
    </location>
</feature>
<dbReference type="RefSeq" id="WP_257770356.1">
    <property type="nucleotide sequence ID" value="NZ_CP102480.1"/>
</dbReference>
<evidence type="ECO:0000313" key="7">
    <source>
        <dbReference type="EMBL" id="UUX51070.1"/>
    </source>
</evidence>
<sequence>MPEPTLKRSLSLPLVVLYGLGVTIGAGIYVLLGASAGRAGIHAPVAFLLAATAVLFSAISFAEMARRYPVSAGEAAYVQAGFGLGWLSTLVGLLVVAAGTISCATIALGSTGYIREFLDLPASTILLAVILLLGAIAAWGITESVLVAGLFTIVEIGALLAVIVAGLWTDPGIVTEIPKVLPAPGDAAALTGILSATLLCFFAFIGFEDIVNLAEEVKQPDRTLPRAIFITLALAALLYFSVTAIAVLSVPLDELAASPAPMSLVFERVSGLSPWTITLIAIVATLNGVVVQIVMASRVLYGLARQGSIPAVLGRVNRVTQTPLLATSLVIAIILVLALAFPLEPLAEMTSRIVLTTFTLVNASLLRLHLRDGALRRIWLPAAGCLTCLALLFGTLR</sequence>
<comment type="subcellular location">
    <subcellularLocation>
        <location evidence="1">Cell membrane</location>
        <topology evidence="1">Multi-pass membrane protein</topology>
    </subcellularLocation>
</comment>
<accession>A0A9J7AVC8</accession>
<dbReference type="PANTHER" id="PTHR42770:SF11">
    <property type="entry name" value="INNER MEMBRANE TRANSPORT PROTEIN YBAT"/>
    <property type="match status" value="1"/>
</dbReference>